<dbReference type="Proteomes" id="UP000094609">
    <property type="component" value="Chromosome"/>
</dbReference>
<feature type="coiled-coil region" evidence="1">
    <location>
        <begin position="66"/>
        <end position="100"/>
    </location>
</feature>
<dbReference type="KEGG" id="shal:SHALO_0131"/>
<name>A0A1D7TFY0_9BACT</name>
<accession>A0A1D7TFY0</accession>
<protein>
    <submittedName>
        <fullName evidence="2">HTH domain-containing protein</fullName>
    </submittedName>
</protein>
<organism evidence="2 3">
    <name type="scientific">Sulfurospirillum halorespirans DSM 13726</name>
    <dbReference type="NCBI Taxonomy" id="1193502"/>
    <lineage>
        <taxon>Bacteria</taxon>
        <taxon>Pseudomonadati</taxon>
        <taxon>Campylobacterota</taxon>
        <taxon>Epsilonproteobacteria</taxon>
        <taxon>Campylobacterales</taxon>
        <taxon>Sulfurospirillaceae</taxon>
        <taxon>Sulfurospirillum</taxon>
    </lineage>
</organism>
<evidence type="ECO:0000313" key="2">
    <source>
        <dbReference type="EMBL" id="AOO63928.1"/>
    </source>
</evidence>
<dbReference type="AlphaFoldDB" id="A0A1D7TFY0"/>
<dbReference type="EMBL" id="CP017111">
    <property type="protein sequence ID" value="AOO63928.1"/>
    <property type="molecule type" value="Genomic_DNA"/>
</dbReference>
<keyword evidence="3" id="KW-1185">Reference proteome</keyword>
<keyword evidence="1" id="KW-0175">Coiled coil</keyword>
<gene>
    <name evidence="2" type="ORF">SHALO_0131</name>
</gene>
<evidence type="ECO:0000313" key="3">
    <source>
        <dbReference type="Proteomes" id="UP000094609"/>
    </source>
</evidence>
<sequence length="239" mass="27155">MDKKLTVIEAAKLLGVSKEAIYNRLRRGSLQSVVENGVKYILLTKNSLKEGTPARKIPSSTESAYVELLKLQLEEMKLKNEKLEGDKERLIADKERLLIESKEKIEMIYKERDEQLKAILTLANRQITHAPVNETVTAANTSATDASIPKSPIEDAFSFEEADVLDEEEEGGVVEDRFESYSDWRDLRSYLKEKGFSKKEKQYISDKVGQKVGQLNDVMDKNGKLFIKKGKKLKEILGE</sequence>
<dbReference type="PATRIC" id="fig|1193502.14.peg.133"/>
<dbReference type="STRING" id="1193502.SHALO_0131"/>
<proteinExistence type="predicted"/>
<evidence type="ECO:0000256" key="1">
    <source>
        <dbReference type="SAM" id="Coils"/>
    </source>
</evidence>
<reference evidence="3" key="1">
    <citation type="submission" date="2016-08" db="EMBL/GenBank/DDBJ databases">
        <title>Complete genome sequence of the organohalide-respiring Epsilonproteobacterium Sulfurospirillum halorespirans.</title>
        <authorList>
            <person name="Goris T."/>
            <person name="Zimmermann J."/>
            <person name="Schenz B."/>
            <person name="Lemos M."/>
            <person name="Hackermueller J."/>
            <person name="Diekert G."/>
        </authorList>
    </citation>
    <scope>NUCLEOTIDE SEQUENCE [LARGE SCALE GENOMIC DNA]</scope>
    <source>
        <strain>DSM 13726</strain>
        <strain evidence="3">PCE-M2</strain>
    </source>
</reference>
<dbReference type="RefSeq" id="WP_069476926.1">
    <property type="nucleotide sequence ID" value="NZ_CP017111.1"/>
</dbReference>